<dbReference type="AlphaFoldDB" id="A0A9D5C1K0"/>
<gene>
    <name evidence="4" type="ORF">J5N97_029379</name>
</gene>
<accession>A0A9D5C1K0</accession>
<keyword evidence="3" id="KW-1133">Transmembrane helix</keyword>
<feature type="transmembrane region" description="Helical" evidence="3">
    <location>
        <begin position="186"/>
        <end position="208"/>
    </location>
</feature>
<evidence type="ECO:0000256" key="2">
    <source>
        <dbReference type="SAM" id="MobiDB-lite"/>
    </source>
</evidence>
<protein>
    <submittedName>
        <fullName evidence="4">Uncharacterized protein</fullName>
    </submittedName>
</protein>
<evidence type="ECO:0000256" key="1">
    <source>
        <dbReference type="SAM" id="Coils"/>
    </source>
</evidence>
<feature type="compositionally biased region" description="Basic and acidic residues" evidence="2">
    <location>
        <begin position="142"/>
        <end position="154"/>
    </location>
</feature>
<reference evidence="4" key="2">
    <citation type="journal article" date="2022" name="Hortic Res">
        <title>The genome of Dioscorea zingiberensis sheds light on the biosynthesis, origin and evolution of the medicinally important diosgenin saponins.</title>
        <authorList>
            <person name="Li Y."/>
            <person name="Tan C."/>
            <person name="Li Z."/>
            <person name="Guo J."/>
            <person name="Li S."/>
            <person name="Chen X."/>
            <person name="Wang C."/>
            <person name="Dai X."/>
            <person name="Yang H."/>
            <person name="Song W."/>
            <person name="Hou L."/>
            <person name="Xu J."/>
            <person name="Tong Z."/>
            <person name="Xu A."/>
            <person name="Yuan X."/>
            <person name="Wang W."/>
            <person name="Yang Q."/>
            <person name="Chen L."/>
            <person name="Sun Z."/>
            <person name="Wang K."/>
            <person name="Pan B."/>
            <person name="Chen J."/>
            <person name="Bao Y."/>
            <person name="Liu F."/>
            <person name="Qi X."/>
            <person name="Gang D.R."/>
            <person name="Wen J."/>
            <person name="Li J."/>
        </authorList>
    </citation>
    <scope>NUCLEOTIDE SEQUENCE</scope>
    <source>
        <strain evidence="4">Dzin_1.0</strain>
    </source>
</reference>
<name>A0A9D5C1K0_9LILI</name>
<feature type="region of interest" description="Disordered" evidence="2">
    <location>
        <begin position="133"/>
        <end position="154"/>
    </location>
</feature>
<dbReference type="EMBL" id="JAGGNH010000009">
    <property type="protein sequence ID" value="KAJ0964257.1"/>
    <property type="molecule type" value="Genomic_DNA"/>
</dbReference>
<organism evidence="4 5">
    <name type="scientific">Dioscorea zingiberensis</name>
    <dbReference type="NCBI Taxonomy" id="325984"/>
    <lineage>
        <taxon>Eukaryota</taxon>
        <taxon>Viridiplantae</taxon>
        <taxon>Streptophyta</taxon>
        <taxon>Embryophyta</taxon>
        <taxon>Tracheophyta</taxon>
        <taxon>Spermatophyta</taxon>
        <taxon>Magnoliopsida</taxon>
        <taxon>Liliopsida</taxon>
        <taxon>Dioscoreales</taxon>
        <taxon>Dioscoreaceae</taxon>
        <taxon>Dioscorea</taxon>
    </lineage>
</organism>
<evidence type="ECO:0000313" key="4">
    <source>
        <dbReference type="EMBL" id="KAJ0964257.1"/>
    </source>
</evidence>
<keyword evidence="5" id="KW-1185">Reference proteome</keyword>
<proteinExistence type="predicted"/>
<keyword evidence="3" id="KW-0812">Transmembrane</keyword>
<feature type="coiled-coil region" evidence="1">
    <location>
        <begin position="72"/>
        <end position="133"/>
    </location>
</feature>
<comment type="caution">
    <text evidence="4">The sequence shown here is derived from an EMBL/GenBank/DDBJ whole genome shotgun (WGS) entry which is preliminary data.</text>
</comment>
<evidence type="ECO:0000313" key="5">
    <source>
        <dbReference type="Proteomes" id="UP001085076"/>
    </source>
</evidence>
<reference evidence="4" key="1">
    <citation type="submission" date="2021-03" db="EMBL/GenBank/DDBJ databases">
        <authorList>
            <person name="Li Z."/>
            <person name="Yang C."/>
        </authorList>
    </citation>
    <scope>NUCLEOTIDE SEQUENCE</scope>
    <source>
        <strain evidence="4">Dzin_1.0</strain>
        <tissue evidence="4">Leaf</tissue>
    </source>
</reference>
<keyword evidence="1" id="KW-0175">Coiled coil</keyword>
<sequence>MSSSNAMYPMPLTHLQALVPPKLPLAIRAPAPRFQLLLARCSVEPMNTKDQVSAMVDELLQREENRPLLDDLDKASRRVDLAREALADIERQEAELLRAKDQILQLESRKSEIAEAQREIQKARAMMEEAQLSFSSNSYEDEGSKNEADKEQERRESLKAAAISTLVGTLASIPISLYQSTDFTQLGLHLTTAFISCALFGVTYRYTIRRDLDNIQLKTGTSAAFGFVKGLAALEAGGRPFELNLAGLLSLSTDGAICVSESVFLFLFSAIALDFCFKARLLSPFPIIKLRD</sequence>
<keyword evidence="3" id="KW-0472">Membrane</keyword>
<dbReference type="PANTHER" id="PTHR36383:SF1">
    <property type="entry name" value="PROTEIN, PUTATIVE-RELATED"/>
    <property type="match status" value="1"/>
</dbReference>
<dbReference type="OrthoDB" id="198474at2759"/>
<evidence type="ECO:0000256" key="3">
    <source>
        <dbReference type="SAM" id="Phobius"/>
    </source>
</evidence>
<dbReference type="PANTHER" id="PTHR36383">
    <property type="entry name" value="OS09G0529350 PROTEIN"/>
    <property type="match status" value="1"/>
</dbReference>
<dbReference type="Proteomes" id="UP001085076">
    <property type="component" value="Miscellaneous, Linkage group lg09"/>
</dbReference>